<feature type="domain" description="AAA" evidence="3">
    <location>
        <begin position="23"/>
        <end position="142"/>
    </location>
</feature>
<evidence type="ECO:0000256" key="2">
    <source>
        <dbReference type="ARBA" id="ARBA00022840"/>
    </source>
</evidence>
<accession>A0ABN8APF0</accession>
<evidence type="ECO:0000313" key="5">
    <source>
        <dbReference type="Proteomes" id="UP000839052"/>
    </source>
</evidence>
<dbReference type="RefSeq" id="WP_239796482.1">
    <property type="nucleotide sequence ID" value="NZ_OU912926.1"/>
</dbReference>
<reference evidence="4 5" key="1">
    <citation type="submission" date="2021-10" db="EMBL/GenBank/DDBJ databases">
        <authorList>
            <person name="Koch H."/>
        </authorList>
    </citation>
    <scope>NUCLEOTIDE SEQUENCE [LARGE SCALE GENOMIC DNA]</scope>
    <source>
        <strain evidence="4">6680</strain>
    </source>
</reference>
<dbReference type="PANTHER" id="PTHR43384:SF4">
    <property type="entry name" value="CELLULOSE BIOSYNTHESIS PROTEIN BCSQ-RELATED"/>
    <property type="match status" value="1"/>
</dbReference>
<gene>
    <name evidence="4" type="ORF">NTG6680_1315</name>
</gene>
<dbReference type="EMBL" id="OU912926">
    <property type="protein sequence ID" value="CAG9932568.1"/>
    <property type="molecule type" value="Genomic_DNA"/>
</dbReference>
<evidence type="ECO:0000313" key="4">
    <source>
        <dbReference type="EMBL" id="CAG9932568.1"/>
    </source>
</evidence>
<sequence length="293" mass="32028">MQLERVTDQAEGLRRLLVRASTRVITVAAARAGFGATSVVVNLATALAHAGKEVLILDESPSHDNVSNMLALKPHHDLLHAVQHGKTMRDIMLHDGPQNIRILPVARAIQALPTLCTQKREHLLESLAEASCDVDVVLVDATTYREPDITGSLAPNQPLLLVLNSTPSAITESYALIKRMAMQDGRQNFGIIVNKACNEQAARLIFGNVAQVARQHLQVCVEYLGYIPFDDKLKRATQLCRPVLDVFPTARSALAFGELGRNLMLLPATEREGSGEGLPSIMQRLIRQVSTLN</sequence>
<dbReference type="InterPro" id="IPR027417">
    <property type="entry name" value="P-loop_NTPase"/>
</dbReference>
<keyword evidence="2" id="KW-0067">ATP-binding</keyword>
<keyword evidence="4" id="KW-0282">Flagellum</keyword>
<dbReference type="Gene3D" id="3.40.50.300">
    <property type="entry name" value="P-loop containing nucleotide triphosphate hydrolases"/>
    <property type="match status" value="1"/>
</dbReference>
<dbReference type="InterPro" id="IPR025669">
    <property type="entry name" value="AAA_dom"/>
</dbReference>
<evidence type="ECO:0000256" key="1">
    <source>
        <dbReference type="ARBA" id="ARBA00022741"/>
    </source>
</evidence>
<dbReference type="SUPFAM" id="SSF52540">
    <property type="entry name" value="P-loop containing nucleoside triphosphate hydrolases"/>
    <property type="match status" value="1"/>
</dbReference>
<dbReference type="InterPro" id="IPR050625">
    <property type="entry name" value="ParA/MinD_ATPase"/>
</dbReference>
<protein>
    <submittedName>
        <fullName evidence="4">Flagellar synthesis regulator FleN</fullName>
    </submittedName>
</protein>
<dbReference type="Pfam" id="PF13614">
    <property type="entry name" value="AAA_31"/>
    <property type="match status" value="1"/>
</dbReference>
<name>A0ABN8APF0_9PROT</name>
<keyword evidence="4" id="KW-0969">Cilium</keyword>
<dbReference type="Proteomes" id="UP000839052">
    <property type="component" value="Chromosome"/>
</dbReference>
<evidence type="ECO:0000259" key="3">
    <source>
        <dbReference type="Pfam" id="PF13614"/>
    </source>
</evidence>
<proteinExistence type="predicted"/>
<organism evidence="4 5">
    <name type="scientific">Candidatus Nitrotoga arctica</name>
    <dbReference type="NCBI Taxonomy" id="453162"/>
    <lineage>
        <taxon>Bacteria</taxon>
        <taxon>Pseudomonadati</taxon>
        <taxon>Pseudomonadota</taxon>
        <taxon>Betaproteobacteria</taxon>
        <taxon>Nitrosomonadales</taxon>
        <taxon>Gallionellaceae</taxon>
        <taxon>Candidatus Nitrotoga</taxon>
    </lineage>
</organism>
<dbReference type="PANTHER" id="PTHR43384">
    <property type="entry name" value="SEPTUM SITE-DETERMINING PROTEIN MIND HOMOLOG, CHLOROPLASTIC-RELATED"/>
    <property type="match status" value="1"/>
</dbReference>
<keyword evidence="5" id="KW-1185">Reference proteome</keyword>
<keyword evidence="1" id="KW-0547">Nucleotide-binding</keyword>
<keyword evidence="4" id="KW-0966">Cell projection</keyword>